<dbReference type="EMBL" id="CACVKT020005661">
    <property type="protein sequence ID" value="CAC5396829.1"/>
    <property type="molecule type" value="Genomic_DNA"/>
</dbReference>
<organism evidence="5 6">
    <name type="scientific">Mytilus coruscus</name>
    <name type="common">Sea mussel</name>
    <dbReference type="NCBI Taxonomy" id="42192"/>
    <lineage>
        <taxon>Eukaryota</taxon>
        <taxon>Metazoa</taxon>
        <taxon>Spiralia</taxon>
        <taxon>Lophotrochozoa</taxon>
        <taxon>Mollusca</taxon>
        <taxon>Bivalvia</taxon>
        <taxon>Autobranchia</taxon>
        <taxon>Pteriomorphia</taxon>
        <taxon>Mytilida</taxon>
        <taxon>Mytiloidea</taxon>
        <taxon>Mytilidae</taxon>
        <taxon>Mytilinae</taxon>
        <taxon>Mytilus</taxon>
    </lineage>
</organism>
<evidence type="ECO:0000259" key="4">
    <source>
        <dbReference type="PROSITE" id="PS50850"/>
    </source>
</evidence>
<feature type="transmembrane region" description="Helical" evidence="3">
    <location>
        <begin position="378"/>
        <end position="396"/>
    </location>
</feature>
<feature type="region of interest" description="Disordered" evidence="2">
    <location>
        <begin position="577"/>
        <end position="631"/>
    </location>
</feature>
<dbReference type="InterPro" id="IPR020846">
    <property type="entry name" value="MFS_dom"/>
</dbReference>
<feature type="transmembrane region" description="Helical" evidence="3">
    <location>
        <begin position="249"/>
        <end position="273"/>
    </location>
</feature>
<reference evidence="5 6" key="1">
    <citation type="submission" date="2020-06" db="EMBL/GenBank/DDBJ databases">
        <authorList>
            <person name="Li R."/>
            <person name="Bekaert M."/>
        </authorList>
    </citation>
    <scope>NUCLEOTIDE SEQUENCE [LARGE SCALE GENOMIC DNA]</scope>
    <source>
        <strain evidence="6">wild</strain>
    </source>
</reference>
<dbReference type="AlphaFoldDB" id="A0A6J8CN98"/>
<dbReference type="OrthoDB" id="6499973at2759"/>
<feature type="domain" description="Major facilitator superfamily (MFS) profile" evidence="4">
    <location>
        <begin position="119"/>
        <end position="523"/>
    </location>
</feature>
<dbReference type="PANTHER" id="PTHR11360:SF251">
    <property type="entry name" value="MAJOR FACILITATOR SUPERFAMILY (MFS) PROFILE DOMAIN-CONTAINING PROTEIN"/>
    <property type="match status" value="1"/>
</dbReference>
<dbReference type="GO" id="GO:0016020">
    <property type="term" value="C:membrane"/>
    <property type="evidence" value="ECO:0007669"/>
    <property type="project" value="UniProtKB-SubCell"/>
</dbReference>
<dbReference type="Gene3D" id="1.20.1250.20">
    <property type="entry name" value="MFS general substrate transporter like domains"/>
    <property type="match status" value="2"/>
</dbReference>
<feature type="transmembrane region" description="Helical" evidence="3">
    <location>
        <begin position="344"/>
        <end position="366"/>
    </location>
</feature>
<dbReference type="PROSITE" id="PS50850">
    <property type="entry name" value="MFS"/>
    <property type="match status" value="1"/>
</dbReference>
<dbReference type="GO" id="GO:0022857">
    <property type="term" value="F:transmembrane transporter activity"/>
    <property type="evidence" value="ECO:0007669"/>
    <property type="project" value="InterPro"/>
</dbReference>
<feature type="transmembrane region" description="Helical" evidence="3">
    <location>
        <begin position="408"/>
        <end position="428"/>
    </location>
</feature>
<feature type="transmembrane region" description="Helical" evidence="3">
    <location>
        <begin position="191"/>
        <end position="210"/>
    </location>
</feature>
<keyword evidence="3" id="KW-0812">Transmembrane</keyword>
<comment type="subcellular location">
    <subcellularLocation>
        <location evidence="1">Membrane</location>
        <topology evidence="1">Multi-pass membrane protein</topology>
    </subcellularLocation>
</comment>
<dbReference type="InterPro" id="IPR011701">
    <property type="entry name" value="MFS"/>
</dbReference>
<feature type="compositionally biased region" description="Polar residues" evidence="2">
    <location>
        <begin position="584"/>
        <end position="598"/>
    </location>
</feature>
<evidence type="ECO:0000256" key="1">
    <source>
        <dbReference type="ARBA" id="ARBA00004141"/>
    </source>
</evidence>
<gene>
    <name evidence="5" type="ORF">MCOR_31334</name>
</gene>
<feature type="compositionally biased region" description="Polar residues" evidence="2">
    <location>
        <begin position="1"/>
        <end position="13"/>
    </location>
</feature>
<feature type="region of interest" description="Disordered" evidence="2">
    <location>
        <begin position="653"/>
        <end position="687"/>
    </location>
</feature>
<evidence type="ECO:0000256" key="3">
    <source>
        <dbReference type="SAM" id="Phobius"/>
    </source>
</evidence>
<dbReference type="SUPFAM" id="SSF103473">
    <property type="entry name" value="MFS general substrate transporter"/>
    <property type="match status" value="1"/>
</dbReference>
<protein>
    <submittedName>
        <fullName evidence="5">SLC16A10</fullName>
    </submittedName>
</protein>
<name>A0A6J8CN98_MYTCO</name>
<dbReference type="InterPro" id="IPR036259">
    <property type="entry name" value="MFS_trans_sf"/>
</dbReference>
<feature type="transmembrane region" description="Helical" evidence="3">
    <location>
        <begin position="164"/>
        <end position="184"/>
    </location>
</feature>
<keyword evidence="6" id="KW-1185">Reference proteome</keyword>
<dbReference type="Proteomes" id="UP000507470">
    <property type="component" value="Unassembled WGS sequence"/>
</dbReference>
<feature type="transmembrane region" description="Helical" evidence="3">
    <location>
        <begin position="216"/>
        <end position="237"/>
    </location>
</feature>
<feature type="transmembrane region" description="Helical" evidence="3">
    <location>
        <begin position="279"/>
        <end position="299"/>
    </location>
</feature>
<dbReference type="InterPro" id="IPR050327">
    <property type="entry name" value="Proton-linked_MCT"/>
</dbReference>
<proteinExistence type="predicted"/>
<dbReference type="PANTHER" id="PTHR11360">
    <property type="entry name" value="MONOCARBOXYLATE TRANSPORTER"/>
    <property type="match status" value="1"/>
</dbReference>
<evidence type="ECO:0000256" key="2">
    <source>
        <dbReference type="SAM" id="MobiDB-lite"/>
    </source>
</evidence>
<feature type="transmembrane region" description="Helical" evidence="3">
    <location>
        <begin position="118"/>
        <end position="144"/>
    </location>
</feature>
<keyword evidence="3" id="KW-0472">Membrane</keyword>
<feature type="transmembrane region" description="Helical" evidence="3">
    <location>
        <begin position="434"/>
        <end position="457"/>
    </location>
</feature>
<evidence type="ECO:0000313" key="5">
    <source>
        <dbReference type="EMBL" id="CAC5396829.1"/>
    </source>
</evidence>
<feature type="region of interest" description="Disordered" evidence="2">
    <location>
        <begin position="1"/>
        <end position="23"/>
    </location>
</feature>
<accession>A0A6J8CN98</accession>
<feature type="transmembrane region" description="Helical" evidence="3">
    <location>
        <begin position="469"/>
        <end position="487"/>
    </location>
</feature>
<dbReference type="Pfam" id="PF07690">
    <property type="entry name" value="MFS_1"/>
    <property type="match status" value="1"/>
</dbReference>
<evidence type="ECO:0000313" key="6">
    <source>
        <dbReference type="Proteomes" id="UP000507470"/>
    </source>
</evidence>
<feature type="transmembrane region" description="Helical" evidence="3">
    <location>
        <begin position="499"/>
        <end position="518"/>
    </location>
</feature>
<keyword evidence="3" id="KW-1133">Transmembrane helix</keyword>
<sequence>MTSDSESMNLTTKSEQHEPLPKPVINLGTQKRIELNEYKNVKGTPEAEQNIITHLESNIPRCSIGFIIILEHTQITMERRSKLSFSSDVEQKQALKSDVENGLLRTVSREFTPPDGGWGWVVCFTSMLCNGTVFSIMNTFGILYTFLLDEYAAGDPEISLKTSFVGSVSTGLTFLMSIVSSILSDRVGIRPTAFVGTLFGLVGLVSSAFVTELELLYLTFGVFLGIGAGLIYSPSLTILGHYFDKHMGLVNGIVAFGSSLFSIILSIALPYLLKGIQVKYTFIVLAAMYLILVFCTLTWKPLIPKQSNLAALTLSKESVVEHVNDCCAFAKTFLNTKIFKNKAYVIWAVSLGLSLFGYFVPFVHLVKHTKDLFPGENGAFLITCTQITSAIGRLVFGKVADLKFVNRVTMQQVAFLVMGVTTACIPFSSSFGGLIAISLVLGLSDGIFVCLIGPIAFDIVGQYQASQAIGFLLGIFAIPFTIGPPVAGALYDSMGSYKVAFHAAGAPPILGAILMFLIPKVKQHYPAATEAETFASISLLDIHHVSSQHFRDQIEKCKKSSGGGPAETELELVHASQLWGGEKTTGQSVNIDRSLSTDNNENQNTEEESQTVENHNRDEESDTLENQEKTEDIEQLLEKDTKGVEECFDSNIEAEIKNRNENTEESEEKQKLLSNVSHADSETTDDNLAKDILKRVGISEA</sequence>